<evidence type="ECO:0000313" key="2">
    <source>
        <dbReference type="Proteomes" id="UP000250069"/>
    </source>
</evidence>
<dbReference type="EMBL" id="CP030150">
    <property type="protein sequence ID" value="AWX72648.1"/>
    <property type="molecule type" value="Genomic_DNA"/>
</dbReference>
<proteinExistence type="predicted"/>
<name>A0ABC8D9U4_BACVE</name>
<reference evidence="1 2" key="1">
    <citation type="submission" date="2018-06" db="EMBL/GenBank/DDBJ databases">
        <title>Complete Genome Sequence of Bacillus velezensis DSYZ, a Plant Growth-Promoting Rhizobacterium with Antifungal Activity.</title>
        <authorList>
            <person name="Du B."/>
            <person name="Ding Y."/>
            <person name="Liu K."/>
            <person name="Yao L."/>
            <person name="Wang C."/>
            <person name="Li H."/>
            <person name="Liu H."/>
        </authorList>
    </citation>
    <scope>NUCLEOTIDE SEQUENCE [LARGE SCALE GENOMIC DNA]</scope>
    <source>
        <strain evidence="1 2">DSYZ</strain>
    </source>
</reference>
<protein>
    <submittedName>
        <fullName evidence="1">Uncharacterized protein</fullName>
    </submittedName>
</protein>
<dbReference type="Proteomes" id="UP000250069">
    <property type="component" value="Chromosome"/>
</dbReference>
<dbReference type="RefSeq" id="WP_062623461.1">
    <property type="nucleotide sequence ID" value="NZ_CP015443.1"/>
</dbReference>
<gene>
    <name evidence="1" type="ORF">BVDSYZ_11685</name>
</gene>
<organism evidence="1 2">
    <name type="scientific">Bacillus velezensis</name>
    <dbReference type="NCBI Taxonomy" id="492670"/>
    <lineage>
        <taxon>Bacteria</taxon>
        <taxon>Bacillati</taxon>
        <taxon>Bacillota</taxon>
        <taxon>Bacilli</taxon>
        <taxon>Bacillales</taxon>
        <taxon>Bacillaceae</taxon>
        <taxon>Bacillus</taxon>
        <taxon>Bacillus amyloliquefaciens group</taxon>
    </lineage>
</organism>
<evidence type="ECO:0000313" key="1">
    <source>
        <dbReference type="EMBL" id="AWX72648.1"/>
    </source>
</evidence>
<sequence>MKDYSVKFYDQDYMLLSDIIKAESLEDLKMSADSKAKTLMDENGVNEITWTASEVVLEGKVME</sequence>
<accession>A0ABC8D9U4</accession>
<dbReference type="AlphaFoldDB" id="A0ABC8D9U4"/>